<sequence>MGTCSPCFSPRLRSLLAGIVQLFLSSGLAALHLLCLLKIINERQIYGPYFRYVSRRELPPPSSSNSYTGYHLFTLFMALVMFINTPILFCGMCREKADYICTWITINWVIIFIYVLILLYSLRIWILGFIIENALVLAVLINVVCCVNPLYDIMKFSKRNQEFLN</sequence>
<evidence type="ECO:0000256" key="1">
    <source>
        <dbReference type="SAM" id="Phobius"/>
    </source>
</evidence>
<protein>
    <submittedName>
        <fullName evidence="2">Uncharacterized protein</fullName>
    </submittedName>
</protein>
<organism evidence="2 3">
    <name type="scientific">Nezara viridula</name>
    <name type="common">Southern green stink bug</name>
    <name type="synonym">Cimex viridulus</name>
    <dbReference type="NCBI Taxonomy" id="85310"/>
    <lineage>
        <taxon>Eukaryota</taxon>
        <taxon>Metazoa</taxon>
        <taxon>Ecdysozoa</taxon>
        <taxon>Arthropoda</taxon>
        <taxon>Hexapoda</taxon>
        <taxon>Insecta</taxon>
        <taxon>Pterygota</taxon>
        <taxon>Neoptera</taxon>
        <taxon>Paraneoptera</taxon>
        <taxon>Hemiptera</taxon>
        <taxon>Heteroptera</taxon>
        <taxon>Panheteroptera</taxon>
        <taxon>Pentatomomorpha</taxon>
        <taxon>Pentatomoidea</taxon>
        <taxon>Pentatomidae</taxon>
        <taxon>Pentatominae</taxon>
        <taxon>Nezara</taxon>
    </lineage>
</organism>
<dbReference type="Proteomes" id="UP001152798">
    <property type="component" value="Chromosome 1"/>
</dbReference>
<feature type="transmembrane region" description="Helical" evidence="1">
    <location>
        <begin position="99"/>
        <end position="120"/>
    </location>
</feature>
<dbReference type="OrthoDB" id="6625598at2759"/>
<name>A0A9P0E5E6_NEZVI</name>
<gene>
    <name evidence="2" type="ORF">NEZAVI_LOCUS1656</name>
</gene>
<dbReference type="AlphaFoldDB" id="A0A9P0E5E6"/>
<evidence type="ECO:0000313" key="3">
    <source>
        <dbReference type="Proteomes" id="UP001152798"/>
    </source>
</evidence>
<keyword evidence="1" id="KW-1133">Transmembrane helix</keyword>
<evidence type="ECO:0000313" key="2">
    <source>
        <dbReference type="EMBL" id="CAH1390453.1"/>
    </source>
</evidence>
<feature type="transmembrane region" description="Helical" evidence="1">
    <location>
        <begin position="70"/>
        <end position="92"/>
    </location>
</feature>
<proteinExistence type="predicted"/>
<accession>A0A9P0E5E6</accession>
<keyword evidence="1" id="KW-0472">Membrane</keyword>
<feature type="transmembrane region" description="Helical" evidence="1">
    <location>
        <begin position="15"/>
        <end position="40"/>
    </location>
</feature>
<feature type="transmembrane region" description="Helical" evidence="1">
    <location>
        <begin position="126"/>
        <end position="151"/>
    </location>
</feature>
<dbReference type="EMBL" id="OV725077">
    <property type="protein sequence ID" value="CAH1390453.1"/>
    <property type="molecule type" value="Genomic_DNA"/>
</dbReference>
<reference evidence="2" key="1">
    <citation type="submission" date="2022-01" db="EMBL/GenBank/DDBJ databases">
        <authorList>
            <person name="King R."/>
        </authorList>
    </citation>
    <scope>NUCLEOTIDE SEQUENCE</scope>
</reference>
<keyword evidence="3" id="KW-1185">Reference proteome</keyword>
<keyword evidence="1" id="KW-0812">Transmembrane</keyword>